<keyword evidence="12" id="KW-0325">Glycoprotein</keyword>
<evidence type="ECO:0000256" key="16">
    <source>
        <dbReference type="ARBA" id="ARBA00070957"/>
    </source>
</evidence>
<dbReference type="FunFam" id="2.10.90.10:FF:000025">
    <property type="entry name" value="vascular endothelial growth factor C"/>
    <property type="match status" value="1"/>
</dbReference>
<keyword evidence="6" id="KW-0165">Cleavage on pair of basic residues</keyword>
<dbReference type="SMART" id="SM00141">
    <property type="entry name" value="PDGF"/>
    <property type="match status" value="1"/>
</dbReference>
<accession>A0A8C6AYF7</accession>
<dbReference type="GO" id="GO:0050930">
    <property type="term" value="P:induction of positive chemotaxis"/>
    <property type="evidence" value="ECO:0007669"/>
    <property type="project" value="Ensembl"/>
</dbReference>
<dbReference type="GO" id="GO:0038084">
    <property type="term" value="P:vascular endothelial growth factor signaling pathway"/>
    <property type="evidence" value="ECO:0007669"/>
    <property type="project" value="TreeGrafter"/>
</dbReference>
<evidence type="ECO:0000256" key="18">
    <source>
        <dbReference type="ARBA" id="ARBA00082345"/>
    </source>
</evidence>
<dbReference type="GO" id="GO:0048010">
    <property type="term" value="P:vascular endothelial growth factor receptor signaling pathway"/>
    <property type="evidence" value="ECO:0007669"/>
    <property type="project" value="Ensembl"/>
</dbReference>
<reference evidence="22" key="1">
    <citation type="submission" date="2025-08" db="UniProtKB">
        <authorList>
            <consortium name="Ensembl"/>
        </authorList>
    </citation>
    <scope>IDENTIFICATION</scope>
</reference>
<dbReference type="PROSITE" id="PS00249">
    <property type="entry name" value="PDGF_1"/>
    <property type="match status" value="1"/>
</dbReference>
<evidence type="ECO:0000256" key="14">
    <source>
        <dbReference type="ARBA" id="ARBA00055409"/>
    </source>
</evidence>
<dbReference type="GO" id="GO:1901492">
    <property type="term" value="P:positive regulation of lymphangiogenesis"/>
    <property type="evidence" value="ECO:0007669"/>
    <property type="project" value="Ensembl"/>
</dbReference>
<keyword evidence="10 19" id="KW-0339">Growth factor</keyword>
<evidence type="ECO:0000256" key="3">
    <source>
        <dbReference type="ARBA" id="ARBA00022473"/>
    </source>
</evidence>
<dbReference type="AlphaFoldDB" id="A0A8C6AYF7"/>
<evidence type="ECO:0000313" key="22">
    <source>
        <dbReference type="Ensembl" id="ENSMMNP00015008227.1"/>
    </source>
</evidence>
<dbReference type="PANTHER" id="PTHR12025">
    <property type="entry name" value="VASCULAR ENDOTHELIAL GROWTH FACTOR"/>
    <property type="match status" value="1"/>
</dbReference>
<proteinExistence type="inferred from homology"/>
<dbReference type="CDD" id="cd00135">
    <property type="entry name" value="PDGF"/>
    <property type="match status" value="1"/>
</dbReference>
<evidence type="ECO:0000256" key="8">
    <source>
        <dbReference type="ARBA" id="ARBA00022737"/>
    </source>
</evidence>
<dbReference type="GO" id="GO:0051781">
    <property type="term" value="P:positive regulation of cell division"/>
    <property type="evidence" value="ECO:0007669"/>
    <property type="project" value="UniProtKB-KW"/>
</dbReference>
<organism evidence="22 23">
    <name type="scientific">Monodon monoceros</name>
    <name type="common">Narwhal</name>
    <name type="synonym">Ceratodon monodon</name>
    <dbReference type="NCBI Taxonomy" id="40151"/>
    <lineage>
        <taxon>Eukaryota</taxon>
        <taxon>Metazoa</taxon>
        <taxon>Chordata</taxon>
        <taxon>Craniata</taxon>
        <taxon>Vertebrata</taxon>
        <taxon>Euteleostomi</taxon>
        <taxon>Mammalia</taxon>
        <taxon>Eutheria</taxon>
        <taxon>Laurasiatheria</taxon>
        <taxon>Artiodactyla</taxon>
        <taxon>Whippomorpha</taxon>
        <taxon>Cetacea</taxon>
        <taxon>Odontoceti</taxon>
        <taxon>Monodontidae</taxon>
        <taxon>Monodon</taxon>
    </lineage>
</organism>
<dbReference type="GO" id="GO:0042056">
    <property type="term" value="F:chemoattractant activity"/>
    <property type="evidence" value="ECO:0007669"/>
    <property type="project" value="Ensembl"/>
</dbReference>
<feature type="domain" description="Platelet-derived growth factor (PDGF) family profile" evidence="21">
    <location>
        <begin position="121"/>
        <end position="220"/>
    </location>
</feature>
<dbReference type="PROSITE" id="PS50278">
    <property type="entry name" value="PDGF_2"/>
    <property type="match status" value="1"/>
</dbReference>
<keyword evidence="23" id="KW-1185">Reference proteome</keyword>
<dbReference type="GO" id="GO:0002040">
    <property type="term" value="P:sprouting angiogenesis"/>
    <property type="evidence" value="ECO:0007669"/>
    <property type="project" value="TreeGrafter"/>
</dbReference>
<evidence type="ECO:0000256" key="4">
    <source>
        <dbReference type="ARBA" id="ARBA00022525"/>
    </source>
</evidence>
<evidence type="ECO:0000256" key="5">
    <source>
        <dbReference type="ARBA" id="ARBA00022657"/>
    </source>
</evidence>
<dbReference type="GO" id="GO:0005615">
    <property type="term" value="C:extracellular space"/>
    <property type="evidence" value="ECO:0007669"/>
    <property type="project" value="Ensembl"/>
</dbReference>
<dbReference type="GO" id="GO:0014009">
    <property type="term" value="P:glial cell proliferation"/>
    <property type="evidence" value="ECO:0007669"/>
    <property type="project" value="Ensembl"/>
</dbReference>
<dbReference type="GO" id="GO:0060754">
    <property type="term" value="P:positive regulation of mast cell chemotaxis"/>
    <property type="evidence" value="ECO:0007669"/>
    <property type="project" value="Ensembl"/>
</dbReference>
<keyword evidence="4" id="KW-0964">Secreted</keyword>
<evidence type="ECO:0000256" key="19">
    <source>
        <dbReference type="RuleBase" id="RU003818"/>
    </source>
</evidence>
<feature type="signal peptide" evidence="20">
    <location>
        <begin position="1"/>
        <end position="17"/>
    </location>
</feature>
<keyword evidence="11" id="KW-1015">Disulfide bond</keyword>
<dbReference type="GO" id="GO:0009887">
    <property type="term" value="P:animal organ morphogenesis"/>
    <property type="evidence" value="ECO:0007669"/>
    <property type="project" value="Ensembl"/>
</dbReference>
<comment type="function">
    <text evidence="14">Growth factor active in angiogenesis, and endothelial cell growth, stimulating their proliferation and migration and also has effects on the permeability of blood vessels. May function in angiogenesis of the venous and lymphatic vascular systems during embryogenesis, and also in the maintenance of differentiated lymphatic endothelium in adults. Binds and activates KDR/VEGFR2 and FLT4/VEGFR3 receptors.</text>
</comment>
<dbReference type="OrthoDB" id="9981160at2759"/>
<dbReference type="GO" id="GO:0001938">
    <property type="term" value="P:positive regulation of endothelial cell proliferation"/>
    <property type="evidence" value="ECO:0007669"/>
    <property type="project" value="TreeGrafter"/>
</dbReference>
<dbReference type="GO" id="GO:0045766">
    <property type="term" value="P:positive regulation of angiogenesis"/>
    <property type="evidence" value="ECO:0007669"/>
    <property type="project" value="Ensembl"/>
</dbReference>
<dbReference type="Pfam" id="PF03128">
    <property type="entry name" value="CXCXC"/>
    <property type="match status" value="3"/>
</dbReference>
<dbReference type="GO" id="GO:0001666">
    <property type="term" value="P:response to hypoxia"/>
    <property type="evidence" value="ECO:0007669"/>
    <property type="project" value="TreeGrafter"/>
</dbReference>
<dbReference type="PANTHER" id="PTHR12025:SF3">
    <property type="entry name" value="VASCULAR ENDOTHELIAL GROWTH FACTOR C"/>
    <property type="match status" value="1"/>
</dbReference>
<evidence type="ECO:0000256" key="13">
    <source>
        <dbReference type="ARBA" id="ARBA00023246"/>
    </source>
</evidence>
<dbReference type="GO" id="GO:0045668">
    <property type="term" value="P:negative regulation of osteoblast differentiation"/>
    <property type="evidence" value="ECO:0007669"/>
    <property type="project" value="Ensembl"/>
</dbReference>
<keyword evidence="9" id="KW-0221">Differentiation</keyword>
<evidence type="ECO:0000256" key="6">
    <source>
        <dbReference type="ARBA" id="ARBA00022685"/>
    </source>
</evidence>
<reference evidence="22" key="2">
    <citation type="submission" date="2025-09" db="UniProtKB">
        <authorList>
            <consortium name="Ensembl"/>
        </authorList>
    </citation>
    <scope>IDENTIFICATION</scope>
</reference>
<dbReference type="GO" id="GO:1902462">
    <property type="term" value="P:positive regulation of mesenchymal stem cell proliferation"/>
    <property type="evidence" value="ECO:0007669"/>
    <property type="project" value="Ensembl"/>
</dbReference>
<evidence type="ECO:0000256" key="10">
    <source>
        <dbReference type="ARBA" id="ARBA00023030"/>
    </source>
</evidence>
<dbReference type="GO" id="GO:0043185">
    <property type="term" value="F:vascular endothelial growth factor receptor 3 binding"/>
    <property type="evidence" value="ECO:0007669"/>
    <property type="project" value="Ensembl"/>
</dbReference>
<evidence type="ECO:0000256" key="12">
    <source>
        <dbReference type="ARBA" id="ARBA00023180"/>
    </source>
</evidence>
<gene>
    <name evidence="22" type="primary">VEGFC</name>
</gene>
<evidence type="ECO:0000259" key="21">
    <source>
        <dbReference type="PROSITE" id="PS50278"/>
    </source>
</evidence>
<dbReference type="CTD" id="7424"/>
<feature type="chain" id="PRO_5034050982" description="Vascular endothelial growth factor C" evidence="20">
    <location>
        <begin position="18"/>
        <end position="423"/>
    </location>
</feature>
<dbReference type="Proteomes" id="UP000694561">
    <property type="component" value="Unplaced"/>
</dbReference>
<evidence type="ECO:0000256" key="2">
    <source>
        <dbReference type="ARBA" id="ARBA00006686"/>
    </source>
</evidence>
<dbReference type="GeneTree" id="ENSGT00940000156167"/>
<dbReference type="InterPro" id="IPR023581">
    <property type="entry name" value="PD_growth_factor_CS"/>
</dbReference>
<dbReference type="SUPFAM" id="SSF57501">
    <property type="entry name" value="Cystine-knot cytokines"/>
    <property type="match status" value="1"/>
</dbReference>
<evidence type="ECO:0000256" key="9">
    <source>
        <dbReference type="ARBA" id="ARBA00022782"/>
    </source>
</evidence>
<keyword evidence="5" id="KW-0037">Angiogenesis</keyword>
<dbReference type="GO" id="GO:0016020">
    <property type="term" value="C:membrane"/>
    <property type="evidence" value="ECO:0007669"/>
    <property type="project" value="InterPro"/>
</dbReference>
<name>A0A8C6AYF7_MONMO</name>
<evidence type="ECO:0000256" key="11">
    <source>
        <dbReference type="ARBA" id="ARBA00023157"/>
    </source>
</evidence>
<comment type="subcellular location">
    <subcellularLocation>
        <location evidence="1">Secreted</location>
    </subcellularLocation>
</comment>
<dbReference type="GeneID" id="114897592"/>
<evidence type="ECO:0000256" key="7">
    <source>
        <dbReference type="ARBA" id="ARBA00022729"/>
    </source>
</evidence>
<dbReference type="GO" id="GO:1990830">
    <property type="term" value="P:cellular response to leukemia inhibitory factor"/>
    <property type="evidence" value="ECO:0007669"/>
    <property type="project" value="Ensembl"/>
</dbReference>
<evidence type="ECO:0000256" key="1">
    <source>
        <dbReference type="ARBA" id="ARBA00004613"/>
    </source>
</evidence>
<comment type="similarity">
    <text evidence="2 19">Belongs to the PDGF/VEGF growth factor family.</text>
</comment>
<keyword evidence="7 20" id="KW-0732">Signal</keyword>
<dbReference type="InterPro" id="IPR029034">
    <property type="entry name" value="Cystine-knot_cytokine"/>
</dbReference>
<evidence type="ECO:0000313" key="23">
    <source>
        <dbReference type="Proteomes" id="UP000694561"/>
    </source>
</evidence>
<dbReference type="GO" id="GO:0060252">
    <property type="term" value="P:positive regulation of glial cell proliferation"/>
    <property type="evidence" value="ECO:0007669"/>
    <property type="project" value="Ensembl"/>
</dbReference>
<keyword evidence="8" id="KW-0677">Repeat</keyword>
<dbReference type="InterPro" id="IPR050507">
    <property type="entry name" value="PDGF/VEGF_growth_factor"/>
</dbReference>
<dbReference type="Ensembl" id="ENSMMNT00015008986.1">
    <property type="protein sequence ID" value="ENSMMNP00015008227.1"/>
    <property type="gene ID" value="ENSMMNG00015006117.1"/>
</dbReference>
<dbReference type="InterPro" id="IPR004153">
    <property type="entry name" value="CXCXC_repeat"/>
</dbReference>
<evidence type="ECO:0000256" key="17">
    <source>
        <dbReference type="ARBA" id="ARBA00080219"/>
    </source>
</evidence>
<dbReference type="GO" id="GO:0016331">
    <property type="term" value="P:morphogenesis of embryonic epithelium"/>
    <property type="evidence" value="ECO:0007669"/>
    <property type="project" value="Ensembl"/>
</dbReference>
<dbReference type="InterPro" id="IPR000072">
    <property type="entry name" value="PDGF/VEGF_dom"/>
</dbReference>
<evidence type="ECO:0000256" key="15">
    <source>
        <dbReference type="ARBA" id="ARBA00063227"/>
    </source>
</evidence>
<protein>
    <recommendedName>
        <fullName evidence="16">Vascular endothelial growth factor C</fullName>
    </recommendedName>
    <alternativeName>
        <fullName evidence="17">Flt4 ligand</fullName>
    </alternativeName>
    <alternativeName>
        <fullName evidence="18">Vascular endothelial growth factor-related protein</fullName>
    </alternativeName>
</protein>
<keyword evidence="3" id="KW-0217">Developmental protein</keyword>
<dbReference type="Pfam" id="PF00341">
    <property type="entry name" value="PDGF"/>
    <property type="match status" value="1"/>
</dbReference>
<keyword evidence="13" id="KW-0497">Mitogen</keyword>
<evidence type="ECO:0000256" key="20">
    <source>
        <dbReference type="SAM" id="SignalP"/>
    </source>
</evidence>
<sequence length="423" mass="46963">MHLLGFFSLACSLFAAALLPGPRRAPAAAAAAAAAFESGLGFSDAETDAGEAKAYAGRELEEQLRSASSVDELMTLLYPESWKMYKCQLRKGGWQHSKEQANANTRTEGTLKFAAAHYNPEILKSIDTEWRKTQCVPREVCVDVGKEFGAATNTFFKPPCVSVYRCGGCCNSEGQRCTNTSASYLSKALFEITVPLSQGPKPVTISFANHTSCRCMSKLDVYRQVHSIIRRSLPATLPQCQAANKTCPTDYIWNNHICRCLAQQDFIFSSNVGDDSADGFHNICGPNKELDEETCQCVCRGGLWPSSCGPHKELDRNSCQCVCKNKLFPNSCAANREFDENTCQCVCKRTCPRNQPLNPGKCACECTETPQKCFLKGKKFQHQTCSCYRRPCTNRVKHCEQGLSFSEEVCRCVPSYWKRPHMN</sequence>
<dbReference type="Gene3D" id="2.10.90.10">
    <property type="entry name" value="Cystine-knot cytokines"/>
    <property type="match status" value="1"/>
</dbReference>
<dbReference type="RefSeq" id="XP_029082360.1">
    <property type="nucleotide sequence ID" value="XM_029226527.1"/>
</dbReference>
<comment type="subunit">
    <text evidence="15">Homodimer; non-covalent and antiparallel. Interacts with FLT4/VEGFR3; the interaction is required for FLT4/VEGFR3 homodimarization and activation.</text>
</comment>
<dbReference type="GO" id="GO:0008083">
    <property type="term" value="F:growth factor activity"/>
    <property type="evidence" value="ECO:0007669"/>
    <property type="project" value="UniProtKB-KW"/>
</dbReference>